<dbReference type="Pfam" id="PF00990">
    <property type="entry name" value="GGDEF"/>
    <property type="match status" value="1"/>
</dbReference>
<evidence type="ECO:0000256" key="1">
    <source>
        <dbReference type="ARBA" id="ARBA00012528"/>
    </source>
</evidence>
<dbReference type="NCBIfam" id="TIGR00254">
    <property type="entry name" value="GGDEF"/>
    <property type="match status" value="1"/>
</dbReference>
<dbReference type="RefSeq" id="WP_006877933.1">
    <property type="nucleotide sequence ID" value="NZ_AEVS01000014.1"/>
</dbReference>
<dbReference type="Gene3D" id="3.30.450.40">
    <property type="match status" value="1"/>
</dbReference>
<dbReference type="InterPro" id="IPR050469">
    <property type="entry name" value="Diguanylate_Cyclase"/>
</dbReference>
<accession>E8LQ24</accession>
<dbReference type="GO" id="GO:0052621">
    <property type="term" value="F:diguanylate cyclase activity"/>
    <property type="evidence" value="ECO:0007669"/>
    <property type="project" value="UniProtKB-EC"/>
</dbReference>
<dbReference type="InterPro" id="IPR029016">
    <property type="entry name" value="GAF-like_dom_sf"/>
</dbReference>
<reference evidence="4 5" key="1">
    <citation type="journal article" date="2012" name="Int. J. Syst. Evol. Microbiol.">
        <title>Vibrio caribbeanicus sp. nov., isolated from the marine sponge Scleritoderma cyanea.</title>
        <authorList>
            <person name="Hoffmann M."/>
            <person name="Monday S.R."/>
            <person name="Allard M.W."/>
            <person name="Strain E.A."/>
            <person name="Whittaker P."/>
            <person name="Naum M."/>
            <person name="McCarthy P.J."/>
            <person name="Lopez J.V."/>
            <person name="Fischer M."/>
            <person name="Brown E.W."/>
        </authorList>
    </citation>
    <scope>NUCLEOTIDE SEQUENCE [LARGE SCALE GENOMIC DNA]</scope>
    <source>
        <strain evidence="4 5">LMG 20546</strain>
    </source>
</reference>
<comment type="caution">
    <text evidence="4">The sequence shown here is derived from an EMBL/GenBank/DDBJ whole genome shotgun (WGS) entry which is preliminary data.</text>
</comment>
<dbReference type="InterPro" id="IPR003018">
    <property type="entry name" value="GAF"/>
</dbReference>
<dbReference type="InterPro" id="IPR000160">
    <property type="entry name" value="GGDEF_dom"/>
</dbReference>
<organism evidence="4 5">
    <name type="scientific">Vibrio brasiliensis LMG 20546</name>
    <dbReference type="NCBI Taxonomy" id="945543"/>
    <lineage>
        <taxon>Bacteria</taxon>
        <taxon>Pseudomonadati</taxon>
        <taxon>Pseudomonadota</taxon>
        <taxon>Gammaproteobacteria</taxon>
        <taxon>Vibrionales</taxon>
        <taxon>Vibrionaceae</taxon>
        <taxon>Vibrio</taxon>
        <taxon>Vibrio oreintalis group</taxon>
    </lineage>
</organism>
<keyword evidence="5" id="KW-1185">Reference proteome</keyword>
<dbReference type="PANTHER" id="PTHR45138">
    <property type="entry name" value="REGULATORY COMPONENTS OF SENSORY TRANSDUCTION SYSTEM"/>
    <property type="match status" value="1"/>
</dbReference>
<dbReference type="eggNOG" id="COG3706">
    <property type="taxonomic scope" value="Bacteria"/>
</dbReference>
<gene>
    <name evidence="4" type="ORF">VIBR0546_18546</name>
</gene>
<dbReference type="OrthoDB" id="9812358at2"/>
<dbReference type="AlphaFoldDB" id="E8LQ24"/>
<evidence type="ECO:0000259" key="3">
    <source>
        <dbReference type="PROSITE" id="PS50887"/>
    </source>
</evidence>
<dbReference type="SUPFAM" id="SSF55073">
    <property type="entry name" value="Nucleotide cyclase"/>
    <property type="match status" value="1"/>
</dbReference>
<proteinExistence type="predicted"/>
<dbReference type="Proteomes" id="UP000004371">
    <property type="component" value="Unassembled WGS sequence"/>
</dbReference>
<comment type="catalytic activity">
    <reaction evidence="2">
        <text>2 GTP = 3',3'-c-di-GMP + 2 diphosphate</text>
        <dbReference type="Rhea" id="RHEA:24898"/>
        <dbReference type="ChEBI" id="CHEBI:33019"/>
        <dbReference type="ChEBI" id="CHEBI:37565"/>
        <dbReference type="ChEBI" id="CHEBI:58805"/>
        <dbReference type="EC" id="2.7.7.65"/>
    </reaction>
</comment>
<evidence type="ECO:0000313" key="5">
    <source>
        <dbReference type="Proteomes" id="UP000004371"/>
    </source>
</evidence>
<feature type="domain" description="GGDEF" evidence="3">
    <location>
        <begin position="208"/>
        <end position="334"/>
    </location>
</feature>
<dbReference type="CDD" id="cd01949">
    <property type="entry name" value="GGDEF"/>
    <property type="match status" value="1"/>
</dbReference>
<dbReference type="SMART" id="SM00065">
    <property type="entry name" value="GAF"/>
    <property type="match status" value="1"/>
</dbReference>
<evidence type="ECO:0000256" key="2">
    <source>
        <dbReference type="ARBA" id="ARBA00034247"/>
    </source>
</evidence>
<dbReference type="PROSITE" id="PS50887">
    <property type="entry name" value="GGDEF"/>
    <property type="match status" value="1"/>
</dbReference>
<dbReference type="SUPFAM" id="SSF55781">
    <property type="entry name" value="GAF domain-like"/>
    <property type="match status" value="1"/>
</dbReference>
<dbReference type="Pfam" id="PF01590">
    <property type="entry name" value="GAF"/>
    <property type="match status" value="1"/>
</dbReference>
<dbReference type="STRING" id="945543.VIBR0546_18546"/>
<dbReference type="InterPro" id="IPR029787">
    <property type="entry name" value="Nucleotide_cyclase"/>
</dbReference>
<dbReference type="PANTHER" id="PTHR45138:SF9">
    <property type="entry name" value="DIGUANYLATE CYCLASE DGCM-RELATED"/>
    <property type="match status" value="1"/>
</dbReference>
<dbReference type="SMART" id="SM00267">
    <property type="entry name" value="GGDEF"/>
    <property type="match status" value="1"/>
</dbReference>
<evidence type="ECO:0000313" key="4">
    <source>
        <dbReference type="EMBL" id="EGA67298.1"/>
    </source>
</evidence>
<dbReference type="EC" id="2.7.7.65" evidence="1"/>
<dbReference type="InterPro" id="IPR043128">
    <property type="entry name" value="Rev_trsase/Diguanyl_cyclase"/>
</dbReference>
<dbReference type="EMBL" id="AEVS01000014">
    <property type="protein sequence ID" value="EGA67298.1"/>
    <property type="molecule type" value="Genomic_DNA"/>
</dbReference>
<name>E8LQ24_9VIBR</name>
<dbReference type="Gene3D" id="3.30.70.270">
    <property type="match status" value="1"/>
</dbReference>
<protein>
    <recommendedName>
        <fullName evidence="1">diguanylate cyclase</fullName>
        <ecNumber evidence="1">2.7.7.65</ecNumber>
    </recommendedName>
</protein>
<sequence length="334" mass="37764">MNIYSLLDAHRAVNRLLQQLALGMDKPRLNEAVIALSEQLFGRRLASILRHNNGHLYLEYAPHLPDFYNQAIEGVAIGPKVGSCGAAAATGKPVVASDLNQHENWQPYTELTQQANLHACWSVPILASDNTVLGTFAIYNDTPSTPTPEELEILEMVASLYAVALEKYQLEEQLHFHASRDPLTHCFNRRMLQHEVETTLIRENKRDSIIACFFVDIDSFKYINDRFGHDIGDNVLIEVAEVLKQQFVFRSVLGRYGGDEFVGFCCFDSMAELEDFSGCLERAFTNMAHIDGYQVKVSVGYSYSQSPNNDSIETMIRRADQSMYQVKHAKRSVY</sequence>